<proteinExistence type="predicted"/>
<evidence type="ECO:0000256" key="1">
    <source>
        <dbReference type="SAM" id="MobiDB-lite"/>
    </source>
</evidence>
<dbReference type="Proteomes" id="UP000007752">
    <property type="component" value="Chromosome 10"/>
</dbReference>
<evidence type="ECO:0000313" key="2">
    <source>
        <dbReference type="EMBL" id="EAZ15632.1"/>
    </source>
</evidence>
<dbReference type="EMBL" id="CM000147">
    <property type="protein sequence ID" value="EAZ15632.1"/>
    <property type="molecule type" value="Genomic_DNA"/>
</dbReference>
<name>A3C3G9_ORYSJ</name>
<sequence length="85" mass="8885">MGKTTAAVECAVAVVVAAEGTDLGSGHGGWRRSRIRRLLEKKSAWAAEGDNLGSSESSAGARLRPAAPVHAERSEEEDRIARGEA</sequence>
<gene>
    <name evidence="2" type="ORF">OsJ_31042</name>
</gene>
<feature type="region of interest" description="Disordered" evidence="1">
    <location>
        <begin position="47"/>
        <end position="85"/>
    </location>
</feature>
<protein>
    <submittedName>
        <fullName evidence="2">Uncharacterized protein</fullName>
    </submittedName>
</protein>
<reference evidence="2" key="2">
    <citation type="submission" date="2008-12" db="EMBL/GenBank/DDBJ databases">
        <title>Improved gene annotation of the rice (Oryza sativa) genomes.</title>
        <authorList>
            <person name="Wang J."/>
            <person name="Li R."/>
            <person name="Fan W."/>
            <person name="Huang Q."/>
            <person name="Zhang J."/>
            <person name="Zhou Y."/>
            <person name="Hu Y."/>
            <person name="Zi S."/>
            <person name="Li J."/>
            <person name="Ni P."/>
            <person name="Zheng H."/>
            <person name="Zhang Y."/>
            <person name="Zhao M."/>
            <person name="Hao Q."/>
            <person name="McDermott J."/>
            <person name="Samudrala R."/>
            <person name="Kristiansen K."/>
            <person name="Wong G.K.-S."/>
        </authorList>
    </citation>
    <scope>NUCLEOTIDE SEQUENCE</scope>
</reference>
<reference evidence="2" key="1">
    <citation type="journal article" date="2005" name="PLoS Biol.">
        <title>The genomes of Oryza sativa: a history of duplications.</title>
        <authorList>
            <person name="Yu J."/>
            <person name="Wang J."/>
            <person name="Lin W."/>
            <person name="Li S."/>
            <person name="Li H."/>
            <person name="Zhou J."/>
            <person name="Ni P."/>
            <person name="Dong W."/>
            <person name="Hu S."/>
            <person name="Zeng C."/>
            <person name="Zhang J."/>
            <person name="Zhang Y."/>
            <person name="Li R."/>
            <person name="Xu Z."/>
            <person name="Li S."/>
            <person name="Li X."/>
            <person name="Zheng H."/>
            <person name="Cong L."/>
            <person name="Lin L."/>
            <person name="Yin J."/>
            <person name="Geng J."/>
            <person name="Li G."/>
            <person name="Shi J."/>
            <person name="Liu J."/>
            <person name="Lv H."/>
            <person name="Li J."/>
            <person name="Wang J."/>
            <person name="Deng Y."/>
            <person name="Ran L."/>
            <person name="Shi X."/>
            <person name="Wang X."/>
            <person name="Wu Q."/>
            <person name="Li C."/>
            <person name="Ren X."/>
            <person name="Wang J."/>
            <person name="Wang X."/>
            <person name="Li D."/>
            <person name="Liu D."/>
            <person name="Zhang X."/>
            <person name="Ji Z."/>
            <person name="Zhao W."/>
            <person name="Sun Y."/>
            <person name="Zhang Z."/>
            <person name="Bao J."/>
            <person name="Han Y."/>
            <person name="Dong L."/>
            <person name="Ji J."/>
            <person name="Chen P."/>
            <person name="Wu S."/>
            <person name="Liu J."/>
            <person name="Xiao Y."/>
            <person name="Bu D."/>
            <person name="Tan J."/>
            <person name="Yang L."/>
            <person name="Ye C."/>
            <person name="Zhang J."/>
            <person name="Xu J."/>
            <person name="Zhou Y."/>
            <person name="Yu Y."/>
            <person name="Zhang B."/>
            <person name="Zhuang S."/>
            <person name="Wei H."/>
            <person name="Liu B."/>
            <person name="Lei M."/>
            <person name="Yu H."/>
            <person name="Li Y."/>
            <person name="Xu H."/>
            <person name="Wei S."/>
            <person name="He X."/>
            <person name="Fang L."/>
            <person name="Zhang Z."/>
            <person name="Zhang Y."/>
            <person name="Huang X."/>
            <person name="Su Z."/>
            <person name="Tong W."/>
            <person name="Li J."/>
            <person name="Tong Z."/>
            <person name="Li S."/>
            <person name="Ye J."/>
            <person name="Wang L."/>
            <person name="Fang L."/>
            <person name="Lei T."/>
            <person name="Chen C."/>
            <person name="Chen H."/>
            <person name="Xu Z."/>
            <person name="Li H."/>
            <person name="Huang H."/>
            <person name="Zhang F."/>
            <person name="Xu H."/>
            <person name="Li N."/>
            <person name="Zhao C."/>
            <person name="Li S."/>
            <person name="Dong L."/>
            <person name="Huang Y."/>
            <person name="Li L."/>
            <person name="Xi Y."/>
            <person name="Qi Q."/>
            <person name="Li W."/>
            <person name="Zhang B."/>
            <person name="Hu W."/>
            <person name="Zhang Y."/>
            <person name="Tian X."/>
            <person name="Jiao Y."/>
            <person name="Liang X."/>
            <person name="Jin J."/>
            <person name="Gao L."/>
            <person name="Zheng W."/>
            <person name="Hao B."/>
            <person name="Liu S."/>
            <person name="Wang W."/>
            <person name="Yuan L."/>
            <person name="Cao M."/>
            <person name="McDermott J."/>
            <person name="Samudrala R."/>
            <person name="Wang J."/>
            <person name="Wong G.K."/>
            <person name="Yang H."/>
        </authorList>
    </citation>
    <scope>NUCLEOTIDE SEQUENCE [LARGE SCALE GENOMIC DNA]</scope>
</reference>
<accession>A3C3G9</accession>
<dbReference type="AlphaFoldDB" id="A3C3G9"/>
<organism evidence="2">
    <name type="scientific">Oryza sativa subsp. japonica</name>
    <name type="common">Rice</name>
    <dbReference type="NCBI Taxonomy" id="39947"/>
    <lineage>
        <taxon>Eukaryota</taxon>
        <taxon>Viridiplantae</taxon>
        <taxon>Streptophyta</taxon>
        <taxon>Embryophyta</taxon>
        <taxon>Tracheophyta</taxon>
        <taxon>Spermatophyta</taxon>
        <taxon>Magnoliopsida</taxon>
        <taxon>Liliopsida</taxon>
        <taxon>Poales</taxon>
        <taxon>Poaceae</taxon>
        <taxon>BOP clade</taxon>
        <taxon>Oryzoideae</taxon>
        <taxon>Oryzeae</taxon>
        <taxon>Oryzinae</taxon>
        <taxon>Oryza</taxon>
        <taxon>Oryza sativa</taxon>
    </lineage>
</organism>